<name>A0A481Z6K3_9VIRU</name>
<sequence>MSKKARKEANRVASLIKSNKAEYYIADTDLGDNSNDVLSAAKNVNKSLGKFKSAFMILSAGKTKLTVVVYVPNELSDKIDMNEWTRKSLIGLTPASQVMEDMYVITTIESDRPFKLIDTVRGNGFAHLNRTGCIEEESSEEFVGFDDI</sequence>
<accession>A0A481Z6K3</accession>
<organism evidence="1">
    <name type="scientific">Pithovirus LCPAC302</name>
    <dbReference type="NCBI Taxonomy" id="2506593"/>
    <lineage>
        <taxon>Viruses</taxon>
        <taxon>Pithoviruses</taxon>
    </lineage>
</organism>
<gene>
    <name evidence="1" type="ORF">LCPAC302_00980</name>
</gene>
<protein>
    <submittedName>
        <fullName evidence="1">Uncharacterized protein</fullName>
    </submittedName>
</protein>
<proteinExistence type="predicted"/>
<dbReference type="EMBL" id="MK500539">
    <property type="protein sequence ID" value="QBK91478.1"/>
    <property type="molecule type" value="Genomic_DNA"/>
</dbReference>
<reference evidence="1" key="1">
    <citation type="journal article" date="2019" name="MBio">
        <title>Virus Genomes from Deep Sea Sediments Expand the Ocean Megavirome and Support Independent Origins of Viral Gigantism.</title>
        <authorList>
            <person name="Backstrom D."/>
            <person name="Yutin N."/>
            <person name="Jorgensen S.L."/>
            <person name="Dharamshi J."/>
            <person name="Homa F."/>
            <person name="Zaremba-Niedwiedzka K."/>
            <person name="Spang A."/>
            <person name="Wolf Y.I."/>
            <person name="Koonin E.V."/>
            <person name="Ettema T.J."/>
        </authorList>
    </citation>
    <scope>NUCLEOTIDE SEQUENCE</scope>
</reference>
<evidence type="ECO:0000313" key="1">
    <source>
        <dbReference type="EMBL" id="QBK91478.1"/>
    </source>
</evidence>